<dbReference type="HOGENOM" id="CLU_2638909_0_0_1"/>
<keyword evidence="2" id="KW-1185">Reference proteome</keyword>
<reference evidence="1 2" key="1">
    <citation type="submission" date="2014-04" db="EMBL/GenBank/DDBJ databases">
        <authorList>
            <consortium name="DOE Joint Genome Institute"/>
            <person name="Kuo A."/>
            <person name="Tarkka M."/>
            <person name="Buscot F."/>
            <person name="Kohler A."/>
            <person name="Nagy L.G."/>
            <person name="Floudas D."/>
            <person name="Copeland A."/>
            <person name="Barry K.W."/>
            <person name="Cichocki N."/>
            <person name="Veneault-Fourrey C."/>
            <person name="LaButti K."/>
            <person name="Lindquist E.A."/>
            <person name="Lipzen A."/>
            <person name="Lundell T."/>
            <person name="Morin E."/>
            <person name="Murat C."/>
            <person name="Sun H."/>
            <person name="Tunlid A."/>
            <person name="Henrissat B."/>
            <person name="Grigoriev I.V."/>
            <person name="Hibbett D.S."/>
            <person name="Martin F."/>
            <person name="Nordberg H.P."/>
            <person name="Cantor M.N."/>
            <person name="Hua S.X."/>
        </authorList>
    </citation>
    <scope>NUCLEOTIDE SEQUENCE [LARGE SCALE GENOMIC DNA]</scope>
    <source>
        <strain evidence="1 2">F 1598</strain>
    </source>
</reference>
<gene>
    <name evidence="1" type="ORF">PILCRDRAFT_810449</name>
</gene>
<dbReference type="EMBL" id="KN832970">
    <property type="protein sequence ID" value="KIM92394.1"/>
    <property type="molecule type" value="Genomic_DNA"/>
</dbReference>
<dbReference type="AlphaFoldDB" id="A0A0C3GLD2"/>
<dbReference type="Proteomes" id="UP000054166">
    <property type="component" value="Unassembled WGS sequence"/>
</dbReference>
<evidence type="ECO:0000313" key="1">
    <source>
        <dbReference type="EMBL" id="KIM92394.1"/>
    </source>
</evidence>
<evidence type="ECO:0000313" key="2">
    <source>
        <dbReference type="Proteomes" id="UP000054166"/>
    </source>
</evidence>
<protein>
    <submittedName>
        <fullName evidence="1">Uncharacterized protein</fullName>
    </submittedName>
</protein>
<proteinExistence type="predicted"/>
<reference evidence="2" key="2">
    <citation type="submission" date="2015-01" db="EMBL/GenBank/DDBJ databases">
        <title>Evolutionary Origins and Diversification of the Mycorrhizal Mutualists.</title>
        <authorList>
            <consortium name="DOE Joint Genome Institute"/>
            <consortium name="Mycorrhizal Genomics Consortium"/>
            <person name="Kohler A."/>
            <person name="Kuo A."/>
            <person name="Nagy L.G."/>
            <person name="Floudas D."/>
            <person name="Copeland A."/>
            <person name="Barry K.W."/>
            <person name="Cichocki N."/>
            <person name="Veneault-Fourrey C."/>
            <person name="LaButti K."/>
            <person name="Lindquist E.A."/>
            <person name="Lipzen A."/>
            <person name="Lundell T."/>
            <person name="Morin E."/>
            <person name="Murat C."/>
            <person name="Riley R."/>
            <person name="Ohm R."/>
            <person name="Sun H."/>
            <person name="Tunlid A."/>
            <person name="Henrissat B."/>
            <person name="Grigoriev I.V."/>
            <person name="Hibbett D.S."/>
            <person name="Martin F."/>
        </authorList>
    </citation>
    <scope>NUCLEOTIDE SEQUENCE [LARGE SCALE GENOMIC DNA]</scope>
    <source>
        <strain evidence="2">F 1598</strain>
    </source>
</reference>
<accession>A0A0C3GLD2</accession>
<sequence length="77" mass="8870">MKHARHSPTDRVSPPLSLYIGRFLRCVHERIRPRPIHVIQRCGSGTHGLIIPNLKRSYPSSAEFYLRDCQVYISNNG</sequence>
<organism evidence="1 2">
    <name type="scientific">Piloderma croceum (strain F 1598)</name>
    <dbReference type="NCBI Taxonomy" id="765440"/>
    <lineage>
        <taxon>Eukaryota</taxon>
        <taxon>Fungi</taxon>
        <taxon>Dikarya</taxon>
        <taxon>Basidiomycota</taxon>
        <taxon>Agaricomycotina</taxon>
        <taxon>Agaricomycetes</taxon>
        <taxon>Agaricomycetidae</taxon>
        <taxon>Atheliales</taxon>
        <taxon>Atheliaceae</taxon>
        <taxon>Piloderma</taxon>
    </lineage>
</organism>
<name>A0A0C3GLD2_PILCF</name>
<dbReference type="InParanoid" id="A0A0C3GLD2"/>